<dbReference type="GO" id="GO:0005524">
    <property type="term" value="F:ATP binding"/>
    <property type="evidence" value="ECO:0007669"/>
    <property type="project" value="UniProtKB-KW"/>
</dbReference>
<evidence type="ECO:0000256" key="11">
    <source>
        <dbReference type="ARBA" id="ARBA00023136"/>
    </source>
</evidence>
<dbReference type="SMART" id="SM00304">
    <property type="entry name" value="HAMP"/>
    <property type="match status" value="1"/>
</dbReference>
<dbReference type="InterPro" id="IPR036890">
    <property type="entry name" value="HATPase_C_sf"/>
</dbReference>
<feature type="domain" description="HAMP" evidence="14">
    <location>
        <begin position="311"/>
        <end position="363"/>
    </location>
</feature>
<dbReference type="SUPFAM" id="SSF55874">
    <property type="entry name" value="ATPase domain of HSP90 chaperone/DNA topoisomerase II/histidine kinase"/>
    <property type="match status" value="1"/>
</dbReference>
<keyword evidence="8 15" id="KW-0418">Kinase</keyword>
<dbReference type="InterPro" id="IPR003594">
    <property type="entry name" value="HATPase_dom"/>
</dbReference>
<dbReference type="AlphaFoldDB" id="A0A7X0SH30"/>
<keyword evidence="6" id="KW-0808">Transferase</keyword>
<dbReference type="Gene3D" id="3.30.565.10">
    <property type="entry name" value="Histidine kinase-like ATPase, C-terminal domain"/>
    <property type="match status" value="1"/>
</dbReference>
<dbReference type="SMART" id="SM00387">
    <property type="entry name" value="HATPase_c"/>
    <property type="match status" value="1"/>
</dbReference>
<feature type="transmembrane region" description="Helical" evidence="12">
    <location>
        <begin position="7"/>
        <end position="29"/>
    </location>
</feature>
<feature type="transmembrane region" description="Helical" evidence="12">
    <location>
        <begin position="290"/>
        <end position="309"/>
    </location>
</feature>
<evidence type="ECO:0000313" key="15">
    <source>
        <dbReference type="EMBL" id="MBB6729812.1"/>
    </source>
</evidence>
<comment type="caution">
    <text evidence="15">The sequence shown here is derived from an EMBL/GenBank/DDBJ whole genome shotgun (WGS) entry which is preliminary data.</text>
</comment>
<keyword evidence="5" id="KW-0597">Phosphoprotein</keyword>
<evidence type="ECO:0000259" key="13">
    <source>
        <dbReference type="PROSITE" id="PS50109"/>
    </source>
</evidence>
<accession>A0A7X0SH30</accession>
<dbReference type="InterPro" id="IPR005467">
    <property type="entry name" value="His_kinase_dom"/>
</dbReference>
<keyword evidence="4" id="KW-1003">Cell membrane</keyword>
<dbReference type="GO" id="GO:0005886">
    <property type="term" value="C:plasma membrane"/>
    <property type="evidence" value="ECO:0007669"/>
    <property type="project" value="UniProtKB-SubCell"/>
</dbReference>
<dbReference type="PANTHER" id="PTHR34220">
    <property type="entry name" value="SENSOR HISTIDINE KINASE YPDA"/>
    <property type="match status" value="1"/>
</dbReference>
<evidence type="ECO:0000256" key="5">
    <source>
        <dbReference type="ARBA" id="ARBA00022553"/>
    </source>
</evidence>
<dbReference type="PROSITE" id="PS50109">
    <property type="entry name" value="HIS_KIN"/>
    <property type="match status" value="1"/>
</dbReference>
<evidence type="ECO:0000256" key="8">
    <source>
        <dbReference type="ARBA" id="ARBA00022777"/>
    </source>
</evidence>
<evidence type="ECO:0000256" key="7">
    <source>
        <dbReference type="ARBA" id="ARBA00022741"/>
    </source>
</evidence>
<evidence type="ECO:0000256" key="1">
    <source>
        <dbReference type="ARBA" id="ARBA00000085"/>
    </source>
</evidence>
<evidence type="ECO:0000256" key="9">
    <source>
        <dbReference type="ARBA" id="ARBA00022840"/>
    </source>
</evidence>
<dbReference type="Proteomes" id="UP000564644">
    <property type="component" value="Unassembled WGS sequence"/>
</dbReference>
<dbReference type="Gene3D" id="6.10.340.10">
    <property type="match status" value="1"/>
</dbReference>
<comment type="catalytic activity">
    <reaction evidence="1">
        <text>ATP + protein L-histidine = ADP + protein N-phospho-L-histidine.</text>
        <dbReference type="EC" id="2.7.13.3"/>
    </reaction>
</comment>
<dbReference type="EMBL" id="JACJVO010000003">
    <property type="protein sequence ID" value="MBB6729812.1"/>
    <property type="molecule type" value="Genomic_DNA"/>
</dbReference>
<dbReference type="RefSeq" id="WP_185127485.1">
    <property type="nucleotide sequence ID" value="NZ_JACJVO010000003.1"/>
</dbReference>
<dbReference type="GO" id="GO:0000155">
    <property type="term" value="F:phosphorelay sensor kinase activity"/>
    <property type="evidence" value="ECO:0007669"/>
    <property type="project" value="InterPro"/>
</dbReference>
<reference evidence="15 16" key="1">
    <citation type="submission" date="2020-08" db="EMBL/GenBank/DDBJ databases">
        <title>Cohnella phylogeny.</title>
        <authorList>
            <person name="Dunlap C."/>
        </authorList>
    </citation>
    <scope>NUCLEOTIDE SEQUENCE [LARGE SCALE GENOMIC DNA]</scope>
    <source>
        <strain evidence="15 16">CBP 2801</strain>
    </source>
</reference>
<keyword evidence="12" id="KW-0812">Transmembrane</keyword>
<keyword evidence="9" id="KW-0067">ATP-binding</keyword>
<dbReference type="Pfam" id="PF02518">
    <property type="entry name" value="HATPase_c"/>
    <property type="match status" value="1"/>
</dbReference>
<keyword evidence="10" id="KW-0902">Two-component regulatory system</keyword>
<comment type="subcellular location">
    <subcellularLocation>
        <location evidence="2">Cell membrane</location>
        <topology evidence="2">Multi-pass membrane protein</topology>
    </subcellularLocation>
</comment>
<keyword evidence="16" id="KW-1185">Reference proteome</keyword>
<sequence>MSIRTRWFIANLLAVLFLLGTLTFTMTIYSRDSIYQKIRENSRYSVSQLALNVDHLMQSYEQIMDFLYTNNNLQERLLAQYDSFPEAEQMYFETVDPLLQSVRGSQQISNLIFYTENPLFEFAGFFPIDDEVRSSDWYVAFRSNPAMAKIWWPPLKDTFRNEGFLRLTQRLNNLNPDAELYVTMDLNARLFDNLIANENKRHRYIVALPSGGVLLDSQQSDIFGRNLRDYGFYGKLGDADSGSVKVTDETGSYLLIYQTLGGRSSVRGTKVISLIPEEELLTNANEIRRIALLLFGAAVVLSIAIVYFLSRGMTKRLMKLASGMRSINTEQLRPIANIKGNDEISALGRIFNGLIDRIDRLIRDVYQSEINRRELELRTKESELYALQTQINPHYLFNTLTAIRGSLLENGDKENAEMIKLLAMSFRRVLGKSGQTIRLQEELETVDMYLRIQRFRFGDRLLYDIRVPEDFHRCAVPRLALQTLVENAIVHALERNEKPTTIEIRAESADSDTIRIDVEDNGPGMAKEALAEIRRGLDEAAPSGEKHIGLRNIHQRLRHSFGPPFGLELASEEGAGTRVSMLLPSAGKATDAEGGGTLG</sequence>
<organism evidence="15 16">
    <name type="scientific">Cohnella zeiphila</name>
    <dbReference type="NCBI Taxonomy" id="2761120"/>
    <lineage>
        <taxon>Bacteria</taxon>
        <taxon>Bacillati</taxon>
        <taxon>Bacillota</taxon>
        <taxon>Bacilli</taxon>
        <taxon>Bacillales</taxon>
        <taxon>Paenibacillaceae</taxon>
        <taxon>Cohnella</taxon>
    </lineage>
</organism>
<dbReference type="PANTHER" id="PTHR34220:SF7">
    <property type="entry name" value="SENSOR HISTIDINE KINASE YPDA"/>
    <property type="match status" value="1"/>
</dbReference>
<evidence type="ECO:0000313" key="16">
    <source>
        <dbReference type="Proteomes" id="UP000564644"/>
    </source>
</evidence>
<keyword evidence="11 12" id="KW-0472">Membrane</keyword>
<name>A0A7X0SH30_9BACL</name>
<keyword evidence="7" id="KW-0547">Nucleotide-binding</keyword>
<proteinExistence type="predicted"/>
<dbReference type="EC" id="2.7.13.3" evidence="3"/>
<evidence type="ECO:0000256" key="3">
    <source>
        <dbReference type="ARBA" id="ARBA00012438"/>
    </source>
</evidence>
<evidence type="ECO:0000259" key="14">
    <source>
        <dbReference type="PROSITE" id="PS50885"/>
    </source>
</evidence>
<protein>
    <recommendedName>
        <fullName evidence="3">histidine kinase</fullName>
        <ecNumber evidence="3">2.7.13.3</ecNumber>
    </recommendedName>
</protein>
<evidence type="ECO:0000256" key="12">
    <source>
        <dbReference type="SAM" id="Phobius"/>
    </source>
</evidence>
<evidence type="ECO:0000256" key="6">
    <source>
        <dbReference type="ARBA" id="ARBA00022679"/>
    </source>
</evidence>
<dbReference type="Pfam" id="PF00672">
    <property type="entry name" value="HAMP"/>
    <property type="match status" value="1"/>
</dbReference>
<keyword evidence="12" id="KW-1133">Transmembrane helix</keyword>
<gene>
    <name evidence="15" type="ORF">H7C18_02790</name>
</gene>
<dbReference type="InterPro" id="IPR003660">
    <property type="entry name" value="HAMP_dom"/>
</dbReference>
<dbReference type="InterPro" id="IPR050640">
    <property type="entry name" value="Bact_2-comp_sensor_kinase"/>
</dbReference>
<feature type="domain" description="Histidine kinase" evidence="13">
    <location>
        <begin position="391"/>
        <end position="587"/>
    </location>
</feature>
<evidence type="ECO:0000256" key="10">
    <source>
        <dbReference type="ARBA" id="ARBA00023012"/>
    </source>
</evidence>
<dbReference type="Pfam" id="PF06580">
    <property type="entry name" value="His_kinase"/>
    <property type="match status" value="1"/>
</dbReference>
<dbReference type="InterPro" id="IPR010559">
    <property type="entry name" value="Sig_transdc_His_kin_internal"/>
</dbReference>
<dbReference type="PROSITE" id="PS50885">
    <property type="entry name" value="HAMP"/>
    <property type="match status" value="1"/>
</dbReference>
<evidence type="ECO:0000256" key="2">
    <source>
        <dbReference type="ARBA" id="ARBA00004651"/>
    </source>
</evidence>
<dbReference type="CDD" id="cd06225">
    <property type="entry name" value="HAMP"/>
    <property type="match status" value="1"/>
</dbReference>
<evidence type="ECO:0000256" key="4">
    <source>
        <dbReference type="ARBA" id="ARBA00022475"/>
    </source>
</evidence>